<keyword evidence="5 13" id="KW-0812">Transmembrane</keyword>
<feature type="transmembrane region" description="Helical" evidence="13">
    <location>
        <begin position="355"/>
        <end position="374"/>
    </location>
</feature>
<evidence type="ECO:0000259" key="14">
    <source>
        <dbReference type="PROSITE" id="PS50893"/>
    </source>
</evidence>
<dbReference type="FunFam" id="3.40.50.300:FF:000997">
    <property type="entry name" value="Multidrug resistance-associated protein 1"/>
    <property type="match status" value="1"/>
</dbReference>
<evidence type="ECO:0000259" key="15">
    <source>
        <dbReference type="PROSITE" id="PS50929"/>
    </source>
</evidence>
<dbReference type="PROSITE" id="PS50929">
    <property type="entry name" value="ABC_TM1F"/>
    <property type="match status" value="2"/>
</dbReference>
<evidence type="ECO:0000256" key="9">
    <source>
        <dbReference type="ARBA" id="ARBA00022967"/>
    </source>
</evidence>
<evidence type="ECO:0000256" key="5">
    <source>
        <dbReference type="ARBA" id="ARBA00022692"/>
    </source>
</evidence>
<keyword evidence="9" id="KW-1278">Translocase</keyword>
<dbReference type="SUPFAM" id="SSF90123">
    <property type="entry name" value="ABC transporter transmembrane region"/>
    <property type="match status" value="2"/>
</dbReference>
<dbReference type="InterPro" id="IPR011527">
    <property type="entry name" value="ABC1_TM_dom"/>
</dbReference>
<protein>
    <recommendedName>
        <fullName evidence="3">ABC-type xenobiotic transporter</fullName>
        <ecNumber evidence="3">7.6.2.2</ecNumber>
    </recommendedName>
</protein>
<gene>
    <name evidence="16" type="ORF">DKX38_004627</name>
</gene>
<dbReference type="InterPro" id="IPR017871">
    <property type="entry name" value="ABC_transporter-like_CS"/>
</dbReference>
<feature type="domain" description="ABC transmembrane type-1" evidence="15">
    <location>
        <begin position="845"/>
        <end position="1096"/>
    </location>
</feature>
<evidence type="ECO:0000313" key="17">
    <source>
        <dbReference type="Proteomes" id="UP000326939"/>
    </source>
</evidence>
<dbReference type="CDD" id="cd03250">
    <property type="entry name" value="ABCC_MRP_domain1"/>
    <property type="match status" value="1"/>
</dbReference>
<dbReference type="GO" id="GO:0008559">
    <property type="term" value="F:ABC-type xenobiotic transporter activity"/>
    <property type="evidence" value="ECO:0007669"/>
    <property type="project" value="UniProtKB-EC"/>
</dbReference>
<dbReference type="InterPro" id="IPR027417">
    <property type="entry name" value="P-loop_NTPase"/>
</dbReference>
<dbReference type="Gene3D" id="1.20.1560.10">
    <property type="entry name" value="ABC transporter type 1, transmembrane domain"/>
    <property type="match status" value="2"/>
</dbReference>
<feature type="transmembrane region" description="Helical" evidence="13">
    <location>
        <begin position="1085"/>
        <end position="1106"/>
    </location>
</feature>
<dbReference type="GO" id="GO:0016887">
    <property type="term" value="F:ATP hydrolysis activity"/>
    <property type="evidence" value="ECO:0007669"/>
    <property type="project" value="InterPro"/>
</dbReference>
<keyword evidence="7" id="KW-0547">Nucleotide-binding</keyword>
<comment type="subcellular location">
    <subcellularLocation>
        <location evidence="1">Membrane</location>
        <topology evidence="1">Multi-pass membrane protein</topology>
    </subcellularLocation>
</comment>
<comment type="similarity">
    <text evidence="2">Belongs to the ABC transporter superfamily. ABCC family. Conjugate transporter (TC 3.A.1.208) subfamily.</text>
</comment>
<keyword evidence="4" id="KW-0813">Transport</keyword>
<dbReference type="InterPro" id="IPR036640">
    <property type="entry name" value="ABC1_TM_sf"/>
</dbReference>
<dbReference type="CDD" id="cd18579">
    <property type="entry name" value="ABC_6TM_ABCC_D1"/>
    <property type="match status" value="1"/>
</dbReference>
<feature type="domain" description="ABC transporter" evidence="14">
    <location>
        <begin position="533"/>
        <end position="762"/>
    </location>
</feature>
<dbReference type="GO" id="GO:0005524">
    <property type="term" value="F:ATP binding"/>
    <property type="evidence" value="ECO:0007669"/>
    <property type="project" value="UniProtKB-KW"/>
</dbReference>
<dbReference type="InterPro" id="IPR044726">
    <property type="entry name" value="ABCC_6TM_D2"/>
</dbReference>
<evidence type="ECO:0000256" key="1">
    <source>
        <dbReference type="ARBA" id="ARBA00004141"/>
    </source>
</evidence>
<dbReference type="Gene3D" id="3.40.50.300">
    <property type="entry name" value="P-loop containing nucleotide triphosphate hydrolases"/>
    <property type="match status" value="2"/>
</dbReference>
<comment type="caution">
    <text evidence="16">The sequence shown here is derived from an EMBL/GenBank/DDBJ whole genome shotgun (WGS) entry which is preliminary data.</text>
</comment>
<feature type="transmembrane region" description="Helical" evidence="13">
    <location>
        <begin position="1053"/>
        <end position="1078"/>
    </location>
</feature>
<keyword evidence="8" id="KW-0067">ATP-binding</keyword>
<dbReference type="PROSITE" id="PS50893">
    <property type="entry name" value="ABC_TRANSPORTER_2"/>
    <property type="match status" value="2"/>
</dbReference>
<evidence type="ECO:0000256" key="13">
    <source>
        <dbReference type="SAM" id="Phobius"/>
    </source>
</evidence>
<proteinExistence type="inferred from homology"/>
<dbReference type="InterPro" id="IPR003439">
    <property type="entry name" value="ABC_transporter-like_ATP-bd"/>
</dbReference>
<feature type="domain" description="ABC transporter" evidence="14">
    <location>
        <begin position="1151"/>
        <end position="1383"/>
    </location>
</feature>
<dbReference type="CDD" id="cd18580">
    <property type="entry name" value="ABC_6TM_ABCC_D2"/>
    <property type="match status" value="1"/>
</dbReference>
<comment type="catalytic activity">
    <reaction evidence="12">
        <text>ATP + H2O + xenobioticSide 1 = ADP + phosphate + xenobioticSide 2.</text>
        <dbReference type="EC" id="7.6.2.2"/>
    </reaction>
</comment>
<feature type="transmembrane region" description="Helical" evidence="13">
    <location>
        <begin position="871"/>
        <end position="893"/>
    </location>
</feature>
<dbReference type="EMBL" id="VDCV01000003">
    <property type="protein sequence ID" value="KAB5564573.1"/>
    <property type="molecule type" value="Genomic_DNA"/>
</dbReference>
<dbReference type="PANTHER" id="PTHR24223:SF263">
    <property type="entry name" value="ABC-TYPE XENOBIOTIC TRANSPORTER"/>
    <property type="match status" value="1"/>
</dbReference>
<evidence type="ECO:0000256" key="3">
    <source>
        <dbReference type="ARBA" id="ARBA00012191"/>
    </source>
</evidence>
<dbReference type="CDD" id="cd03244">
    <property type="entry name" value="ABCC_MRP_domain2"/>
    <property type="match status" value="1"/>
</dbReference>
<dbReference type="FunFam" id="1.20.1560.10:FF:000003">
    <property type="entry name" value="ABC transporter C family member 10"/>
    <property type="match status" value="1"/>
</dbReference>
<evidence type="ECO:0000313" key="16">
    <source>
        <dbReference type="EMBL" id="KAB5564573.1"/>
    </source>
</evidence>
<accession>A0A5N5ND76</accession>
<dbReference type="FunFam" id="3.40.50.300:FF:000169">
    <property type="entry name" value="ABC transporter C family member 3"/>
    <property type="match status" value="1"/>
</dbReference>
<feature type="transmembrane region" description="Helical" evidence="13">
    <location>
        <begin position="831"/>
        <end position="851"/>
    </location>
</feature>
<dbReference type="FunFam" id="1.20.1560.10:FF:000002">
    <property type="entry name" value="ABC transporter C family member 5"/>
    <property type="match status" value="1"/>
</dbReference>
<dbReference type="Pfam" id="PF00664">
    <property type="entry name" value="ABC_membrane"/>
    <property type="match status" value="2"/>
</dbReference>
<keyword evidence="6" id="KW-0677">Repeat</keyword>
<dbReference type="SMART" id="SM00382">
    <property type="entry name" value="AAA"/>
    <property type="match status" value="2"/>
</dbReference>
<dbReference type="Proteomes" id="UP000326939">
    <property type="component" value="Chromosome 3"/>
</dbReference>
<dbReference type="SUPFAM" id="SSF52540">
    <property type="entry name" value="P-loop containing nucleoside triphosphate hydrolases"/>
    <property type="match status" value="2"/>
</dbReference>
<evidence type="ECO:0000256" key="7">
    <source>
        <dbReference type="ARBA" id="ARBA00022741"/>
    </source>
</evidence>
<dbReference type="Pfam" id="PF00005">
    <property type="entry name" value="ABC_tran"/>
    <property type="match status" value="2"/>
</dbReference>
<dbReference type="InterPro" id="IPR044746">
    <property type="entry name" value="ABCC_6TM_D1"/>
</dbReference>
<evidence type="ECO:0000256" key="4">
    <source>
        <dbReference type="ARBA" id="ARBA00022448"/>
    </source>
</evidence>
<dbReference type="InterPro" id="IPR050173">
    <property type="entry name" value="ABC_transporter_C-like"/>
</dbReference>
<reference evidence="17" key="1">
    <citation type="journal article" date="2019" name="Gigascience">
        <title>De novo genome assembly of the endangered Acer yangbiense, a plant species with extremely small populations endemic to Yunnan Province, China.</title>
        <authorList>
            <person name="Yang J."/>
            <person name="Wariss H.M."/>
            <person name="Tao L."/>
            <person name="Zhang R."/>
            <person name="Yun Q."/>
            <person name="Hollingsworth P."/>
            <person name="Dao Z."/>
            <person name="Luo G."/>
            <person name="Guo H."/>
            <person name="Ma Y."/>
            <person name="Sun W."/>
        </authorList>
    </citation>
    <scope>NUCLEOTIDE SEQUENCE [LARGE SCALE GENOMIC DNA]</scope>
    <source>
        <strain evidence="17">cv. br00</strain>
    </source>
</reference>
<evidence type="ECO:0000256" key="6">
    <source>
        <dbReference type="ARBA" id="ARBA00022737"/>
    </source>
</evidence>
<feature type="domain" description="ABC transmembrane type-1" evidence="15">
    <location>
        <begin position="216"/>
        <end position="496"/>
    </location>
</feature>
<keyword evidence="10 13" id="KW-1133">Transmembrane helix</keyword>
<feature type="transmembrane region" description="Helical" evidence="13">
    <location>
        <begin position="437"/>
        <end position="457"/>
    </location>
</feature>
<dbReference type="EC" id="7.6.2.2" evidence="3"/>
<feature type="transmembrane region" description="Helical" evidence="13">
    <location>
        <begin position="960"/>
        <end position="985"/>
    </location>
</feature>
<dbReference type="PROSITE" id="PS00211">
    <property type="entry name" value="ABC_TRANSPORTER_1"/>
    <property type="match status" value="1"/>
</dbReference>
<evidence type="ECO:0000256" key="10">
    <source>
        <dbReference type="ARBA" id="ARBA00022989"/>
    </source>
</evidence>
<sequence>MGGHSKGLDKLQEAVLLRIKARVDGQEHDYAVEANGRRPMVAAIVKEEMGGHSKGLDNPEEAGLLQYLKARADGHGHDYAVEAKGRRAFLTAIVNCQGEGKSYIMENDHTSKILYEPLQGEEGNCNGEINSNDKVTPFAKAGFFSSMSFWWLNPLMKKGRKKIIEDEDIPQLRQADQARTCYLMYTEKMNKLKEKGSSNAPSMRSMIFSCHRKEILTSGVFALIKVITVSTGPLLLKAFIDVAEHKAAFAYEGYALTMALFLAKCLESLSERQWNFRTRLIGVQVRSMLSAAIYQKQLRLSNDAKMNHSPGEIVNYVTIDAYKLGEFPYWFHQIWTTCLQLCLALFVVYYSVGLATAGALAAIILTVLASSPLAKLQHKYQTKLMEQQDTRLKAITEALANMKVLKLYAWETHFKKVIEVTRKEELRSLSIVQFQRGCQMILFWSSPIIVSVVTFWSCYILGIPLYASNVFTFLASLRIVQEPVRLIPDVATVFIEAKVSLDRITKFLEAPELQNKHTRQKGNDPELDLSVFIRCAEISWDTDPSKKATLRRINLAVKPGAKVAICGEVGSGKSTLLAAVLGEAPRVNGIVHVHGEVAYVSQTAWIQTGTIRENILFGSTKDQIRYQEVLKRCSLLKDIDLLPFGDLTEIGERGVNLSGGQKQRVQLARALYRNADIYLLDDPFSAVDAHTATSLFNVTIPSLSEYVMEALSEKTILLVTHQVDFLPAFNSILLMSAGEILQAATYDELVASCQEFRELVDAHKDTVGSERSRGYASGKTTSGVSKEAIQKTCIRKQQTEASGDQLIKKEERETGDTGLKPYMQYLSHRKGFLFCFLTVCLHFLFVVGQLIQNYFLAADIQNPYVSKVELFTIYSVIGLILAVFLLSRSFCLVRLGCDASDSISSTLLNSLFRAPMSFYDSTPLGRILSRVSSDLNTVDLDVAFKLAVSLGSTLNAYTSLGILAILTWPVLFLIIPMVYLCIVVQRYYFSTAKELIRISGTTKSSVVNHLAESIAGAMTIRAFGEEDRFFSHSLDLIDANASPYFHSFSANEWLIQCLEIPCAIVLSASALAMTLLPLGASTSGFVGMALSYGLSLNVFLIISVQYQCFRAESIISVERLEQYMHLPSEAPEIIESSRPPSNWPTVGKVEICCLKVRYQHNAPLVLRGISCVIEGGHKIGIVGRTGSGKTTLISTLFRLVEPTEGKIIIDGLDISTIGLHDLRAQVGIIPQDPTLFRGSVRYNLDPLSEHTDLQIWEVLEKCQLQEAIQQKDEGLNAKVAQDGSNWSMGQRQLFCLGRALLKRSRILVLDEATASIDNSTDAILQKTIRTEFSDCTVITVAHRIPTVMDCTKVLAITDGKLAEYDEPLNLMNKEGSLFGQLVMEYWSRSTNIGAS</sequence>
<dbReference type="GO" id="GO:0016020">
    <property type="term" value="C:membrane"/>
    <property type="evidence" value="ECO:0007669"/>
    <property type="project" value="UniProtKB-SubCell"/>
</dbReference>
<name>A0A5N5ND76_9ROSI</name>
<evidence type="ECO:0000256" key="2">
    <source>
        <dbReference type="ARBA" id="ARBA00009726"/>
    </source>
</evidence>
<keyword evidence="17" id="KW-1185">Reference proteome</keyword>
<evidence type="ECO:0000256" key="8">
    <source>
        <dbReference type="ARBA" id="ARBA00022840"/>
    </source>
</evidence>
<organism evidence="16 17">
    <name type="scientific">Salix brachista</name>
    <dbReference type="NCBI Taxonomy" id="2182728"/>
    <lineage>
        <taxon>Eukaryota</taxon>
        <taxon>Viridiplantae</taxon>
        <taxon>Streptophyta</taxon>
        <taxon>Embryophyta</taxon>
        <taxon>Tracheophyta</taxon>
        <taxon>Spermatophyta</taxon>
        <taxon>Magnoliopsida</taxon>
        <taxon>eudicotyledons</taxon>
        <taxon>Gunneridae</taxon>
        <taxon>Pentapetalae</taxon>
        <taxon>rosids</taxon>
        <taxon>fabids</taxon>
        <taxon>Malpighiales</taxon>
        <taxon>Salicaceae</taxon>
        <taxon>Saliceae</taxon>
        <taxon>Salix</taxon>
    </lineage>
</organism>
<evidence type="ECO:0000256" key="11">
    <source>
        <dbReference type="ARBA" id="ARBA00023136"/>
    </source>
</evidence>
<dbReference type="PANTHER" id="PTHR24223">
    <property type="entry name" value="ATP-BINDING CASSETTE SUB-FAMILY C"/>
    <property type="match status" value="1"/>
</dbReference>
<keyword evidence="11 13" id="KW-0472">Membrane</keyword>
<dbReference type="InterPro" id="IPR003593">
    <property type="entry name" value="AAA+_ATPase"/>
</dbReference>
<evidence type="ECO:0000256" key="12">
    <source>
        <dbReference type="ARBA" id="ARBA00034018"/>
    </source>
</evidence>